<evidence type="ECO:0000313" key="2">
    <source>
        <dbReference type="Proteomes" id="UP000001399"/>
    </source>
</evidence>
<dbReference type="GO" id="GO:0016787">
    <property type="term" value="F:hydrolase activity"/>
    <property type="evidence" value="ECO:0007669"/>
    <property type="project" value="UniProtKB-KW"/>
</dbReference>
<evidence type="ECO:0000313" key="1">
    <source>
        <dbReference type="EMBL" id="ADP71018.1"/>
    </source>
</evidence>
<gene>
    <name evidence="1" type="ordered locus">Rvan_1771</name>
</gene>
<organism evidence="1 2">
    <name type="scientific">Rhodomicrobium vannielii (strain ATCC 17100 / DSM 162 / LMG 4299 / NCIMB 10020 / ATH 3.1.1)</name>
    <dbReference type="NCBI Taxonomy" id="648757"/>
    <lineage>
        <taxon>Bacteria</taxon>
        <taxon>Pseudomonadati</taxon>
        <taxon>Pseudomonadota</taxon>
        <taxon>Alphaproteobacteria</taxon>
        <taxon>Hyphomicrobiales</taxon>
        <taxon>Hyphomicrobiaceae</taxon>
        <taxon>Rhodomicrobium</taxon>
    </lineage>
</organism>
<dbReference type="AlphaFoldDB" id="E3HZI3"/>
<keyword evidence="2" id="KW-1185">Reference proteome</keyword>
<dbReference type="HOGENOM" id="CLU_2864945_0_0_5"/>
<dbReference type="EMBL" id="CP002292">
    <property type="protein sequence ID" value="ADP71018.1"/>
    <property type="molecule type" value="Genomic_DNA"/>
</dbReference>
<proteinExistence type="predicted"/>
<keyword evidence="1" id="KW-0378">Hydrolase</keyword>
<dbReference type="KEGG" id="rva:Rvan_1771"/>
<protein>
    <submittedName>
        <fullName evidence="1">Choloylglycine hydrolase</fullName>
    </submittedName>
</protein>
<dbReference type="Proteomes" id="UP000001399">
    <property type="component" value="Chromosome"/>
</dbReference>
<sequence>MMNLTIALIFAFLSTTAVYAEIYNYSCKACVFPRIVSDDGYDGCDVVDGKTYPLRVDDSENVLE</sequence>
<reference evidence="2" key="1">
    <citation type="journal article" date="2011" name="J. Bacteriol.">
        <title>Genome sequences of eight morphologically diverse alphaproteobacteria.</title>
        <authorList>
            <consortium name="US DOE Joint Genome Institute"/>
            <person name="Brown P.J."/>
            <person name="Kysela D.T."/>
            <person name="Buechlein A."/>
            <person name="Hemmerich C."/>
            <person name="Brun Y.V."/>
        </authorList>
    </citation>
    <scope>NUCLEOTIDE SEQUENCE [LARGE SCALE GENOMIC DNA]</scope>
    <source>
        <strain evidence="2">ATCC 17100 / ATH 3.1.1 / DSM 162 / LMG 4299</strain>
    </source>
</reference>
<name>E3HZI3_RHOVT</name>
<accession>E3HZI3</accession>